<dbReference type="Pfam" id="PF01926">
    <property type="entry name" value="MMR_HSR1"/>
    <property type="match status" value="1"/>
</dbReference>
<dbReference type="InterPro" id="IPR041606">
    <property type="entry name" value="HydF_dimer"/>
</dbReference>
<dbReference type="CDD" id="cd00880">
    <property type="entry name" value="Era_like"/>
    <property type="match status" value="1"/>
</dbReference>
<evidence type="ECO:0000259" key="4">
    <source>
        <dbReference type="Pfam" id="PF18128"/>
    </source>
</evidence>
<dbReference type="Pfam" id="PF18133">
    <property type="entry name" value="HydF_tetramer"/>
    <property type="match status" value="1"/>
</dbReference>
<keyword evidence="2" id="KW-0342">GTP-binding</keyword>
<feature type="domain" description="G" evidence="3">
    <location>
        <begin position="11"/>
        <end position="126"/>
    </location>
</feature>
<dbReference type="PANTHER" id="PTHR42714:SF6">
    <property type="entry name" value="TRANSLATION INITIATION FACTOR IF-2"/>
    <property type="match status" value="1"/>
</dbReference>
<evidence type="ECO:0000259" key="5">
    <source>
        <dbReference type="Pfam" id="PF18133"/>
    </source>
</evidence>
<dbReference type="KEGG" id="ceu:A7L45_02425"/>
<dbReference type="Gene3D" id="3.40.50.300">
    <property type="entry name" value="P-loop containing nucleotide triphosphate hydrolases"/>
    <property type="match status" value="1"/>
</dbReference>
<sequence>MQQTPNSNRLHIAIFGKRNVGKSSLINALTNQDIALVSSLAGTTTDPVYKAMELLPIGPVVIIDTAGLDDDGEIGELRIKKTKEVMDKTDLAILVIDGNEKDLIIEKAWYEDLKNRKIPIVGVINKIDENGEGLGKIQLASIQKMIGIDFVKVSAKDRINIDELKKAIMDAAPADFEKNTIVGDIVKPKSIVLVVAPQDIQAPKGRLILPQVQIIRDLLDNDVMALVVKDSELGDILAALKVKPDLVITDSQVFKKVNSIIPKDVPLTSFSILMARYKGDLDTLVKGARAIDTLKPGDKVLIAEACTHHPLEGDIGREKLPKWLNEKVGGNLDITVCAGSGFPEDLSAYKLIVHCGACMFNRQQLMSRIGKANIVELPITNFGIAIAHINGILDRVLSAFE</sequence>
<dbReference type="Gene3D" id="3.40.50.11420">
    <property type="match status" value="1"/>
</dbReference>
<dbReference type="NCBIfam" id="TIGR00231">
    <property type="entry name" value="small_GTP"/>
    <property type="match status" value="1"/>
</dbReference>
<dbReference type="STRING" id="1552.A7L45_02425"/>
<proteinExistence type="predicted"/>
<dbReference type="Gene3D" id="3.40.50.11410">
    <property type="match status" value="1"/>
</dbReference>
<accession>A0A1J0GDC8</accession>
<dbReference type="InterPro" id="IPR005225">
    <property type="entry name" value="Small_GTP-bd"/>
</dbReference>
<dbReference type="AlphaFoldDB" id="A0A1J0GDC8"/>
<dbReference type="GO" id="GO:0030488">
    <property type="term" value="P:tRNA methylation"/>
    <property type="evidence" value="ECO:0007669"/>
    <property type="project" value="TreeGrafter"/>
</dbReference>
<feature type="domain" description="Hydrogen maturase F dimerization" evidence="4">
    <location>
        <begin position="181"/>
        <end position="279"/>
    </location>
</feature>
<dbReference type="NCBIfam" id="TIGR03918">
    <property type="entry name" value="GTP_HydF"/>
    <property type="match status" value="1"/>
</dbReference>
<gene>
    <name evidence="6" type="ORF">A7L45_02425</name>
</gene>
<evidence type="ECO:0000313" key="6">
    <source>
        <dbReference type="EMBL" id="APC39000.1"/>
    </source>
</evidence>
<reference evidence="7" key="1">
    <citation type="journal article" date="2016" name="Front. Microbiol.">
        <title>Complete Genome Sequence of Clostridium estertheticum DSM 8809, a Microbe Identified in Spoiled Vacuum Packed Beef.</title>
        <authorList>
            <person name="Yu Z."/>
            <person name="Gunn L."/>
            <person name="Brennan E."/>
            <person name="Reid R."/>
            <person name="Wall P.G."/>
            <person name="Gaora O.P."/>
            <person name="Hurley D."/>
            <person name="Bolton D."/>
            <person name="Fanning S."/>
        </authorList>
    </citation>
    <scope>NUCLEOTIDE SEQUENCE [LARGE SCALE GENOMIC DNA]</scope>
    <source>
        <strain evidence="7">DSM 8809</strain>
    </source>
</reference>
<dbReference type="OrthoDB" id="9811338at2"/>
<dbReference type="InterPro" id="IPR023873">
    <property type="entry name" value="FeFe-hyd_GTPase_HydF"/>
</dbReference>
<keyword evidence="7" id="KW-1185">Reference proteome</keyword>
<dbReference type="Proteomes" id="UP000182569">
    <property type="component" value="Chromosome"/>
</dbReference>
<evidence type="ECO:0000256" key="1">
    <source>
        <dbReference type="ARBA" id="ARBA00022741"/>
    </source>
</evidence>
<dbReference type="GO" id="GO:0005525">
    <property type="term" value="F:GTP binding"/>
    <property type="evidence" value="ECO:0007669"/>
    <property type="project" value="UniProtKB-KW"/>
</dbReference>
<dbReference type="SUPFAM" id="SSF52540">
    <property type="entry name" value="P-loop containing nucleoside triphosphate hydrolases"/>
    <property type="match status" value="1"/>
</dbReference>
<name>A0A1J0GDC8_9CLOT</name>
<dbReference type="PRINTS" id="PR00449">
    <property type="entry name" value="RASTRNSFRMNG"/>
</dbReference>
<dbReference type="InterPro" id="IPR006073">
    <property type="entry name" value="GTP-bd"/>
</dbReference>
<dbReference type="GO" id="GO:0005737">
    <property type="term" value="C:cytoplasm"/>
    <property type="evidence" value="ECO:0007669"/>
    <property type="project" value="TreeGrafter"/>
</dbReference>
<dbReference type="InterPro" id="IPR027417">
    <property type="entry name" value="P-loop_NTPase"/>
</dbReference>
<feature type="domain" description="Hydrogen maturase F tetramerization" evidence="5">
    <location>
        <begin position="283"/>
        <end position="398"/>
    </location>
</feature>
<dbReference type="EMBL" id="CP015756">
    <property type="protein sequence ID" value="APC39000.1"/>
    <property type="molecule type" value="Genomic_DNA"/>
</dbReference>
<evidence type="ECO:0000313" key="7">
    <source>
        <dbReference type="Proteomes" id="UP000182569"/>
    </source>
</evidence>
<dbReference type="RefSeq" id="WP_071611297.1">
    <property type="nucleotide sequence ID" value="NZ_CP015756.1"/>
</dbReference>
<dbReference type="InterPro" id="IPR040644">
    <property type="entry name" value="HydF_tetramer"/>
</dbReference>
<evidence type="ECO:0000259" key="3">
    <source>
        <dbReference type="Pfam" id="PF01926"/>
    </source>
</evidence>
<dbReference type="Pfam" id="PF18128">
    <property type="entry name" value="HydF_dimer"/>
    <property type="match status" value="1"/>
</dbReference>
<keyword evidence="1" id="KW-0547">Nucleotide-binding</keyword>
<dbReference type="GO" id="GO:0002098">
    <property type="term" value="P:tRNA wobble uridine modification"/>
    <property type="evidence" value="ECO:0007669"/>
    <property type="project" value="TreeGrafter"/>
</dbReference>
<evidence type="ECO:0000256" key="2">
    <source>
        <dbReference type="ARBA" id="ARBA00023134"/>
    </source>
</evidence>
<organism evidence="6 7">
    <name type="scientific">Clostridium estertheticum subsp. estertheticum</name>
    <dbReference type="NCBI Taxonomy" id="1552"/>
    <lineage>
        <taxon>Bacteria</taxon>
        <taxon>Bacillati</taxon>
        <taxon>Bacillota</taxon>
        <taxon>Clostridia</taxon>
        <taxon>Eubacteriales</taxon>
        <taxon>Clostridiaceae</taxon>
        <taxon>Clostridium</taxon>
    </lineage>
</organism>
<protein>
    <submittedName>
        <fullName evidence="6">[FeFe] hydrogenase H-cluster maturation GTPase HydF</fullName>
    </submittedName>
</protein>
<dbReference type="PANTHER" id="PTHR42714">
    <property type="entry name" value="TRNA MODIFICATION GTPASE GTPBP3"/>
    <property type="match status" value="1"/>
</dbReference>